<dbReference type="EnsemblPlants" id="Kaladp0076s0301.1.v1.1">
    <property type="protein sequence ID" value="Kaladp0076s0301.1.v1.1.CDS.1"/>
    <property type="gene ID" value="Kaladp0076s0301.v1.1"/>
</dbReference>
<evidence type="ECO:0000313" key="3">
    <source>
        <dbReference type="Proteomes" id="UP000594263"/>
    </source>
</evidence>
<dbReference type="Gramene" id="Kaladp0076s0301.1.v1.1">
    <property type="protein sequence ID" value="Kaladp0076s0301.1.v1.1.CDS.1"/>
    <property type="gene ID" value="Kaladp0076s0301.v1.1"/>
</dbReference>
<dbReference type="Proteomes" id="UP000594263">
    <property type="component" value="Unplaced"/>
</dbReference>
<evidence type="ECO:0000313" key="2">
    <source>
        <dbReference type="EnsemblPlants" id="Kaladp0076s0301.1.v1.1.CDS.1"/>
    </source>
</evidence>
<protein>
    <submittedName>
        <fullName evidence="2">Uncharacterized protein</fullName>
    </submittedName>
</protein>
<feature type="compositionally biased region" description="Polar residues" evidence="1">
    <location>
        <begin position="1"/>
        <end position="13"/>
    </location>
</feature>
<name>A0A7N0UQ30_KALFE</name>
<organism evidence="2 3">
    <name type="scientific">Kalanchoe fedtschenkoi</name>
    <name type="common">Lavender scallops</name>
    <name type="synonym">South American air plant</name>
    <dbReference type="NCBI Taxonomy" id="63787"/>
    <lineage>
        <taxon>Eukaryota</taxon>
        <taxon>Viridiplantae</taxon>
        <taxon>Streptophyta</taxon>
        <taxon>Embryophyta</taxon>
        <taxon>Tracheophyta</taxon>
        <taxon>Spermatophyta</taxon>
        <taxon>Magnoliopsida</taxon>
        <taxon>eudicotyledons</taxon>
        <taxon>Gunneridae</taxon>
        <taxon>Pentapetalae</taxon>
        <taxon>Saxifragales</taxon>
        <taxon>Crassulaceae</taxon>
        <taxon>Kalanchoe</taxon>
    </lineage>
</organism>
<keyword evidence="3" id="KW-1185">Reference proteome</keyword>
<proteinExistence type="predicted"/>
<sequence>MHSTSQNSRTAPRQPTWPDLGIWPDLREKQCEVDGSEFHELDLASSVCFGMEKGVICARSGLFCCGGRKS</sequence>
<dbReference type="AlphaFoldDB" id="A0A7N0UQ30"/>
<accession>A0A7N0UQ30</accession>
<feature type="region of interest" description="Disordered" evidence="1">
    <location>
        <begin position="1"/>
        <end position="21"/>
    </location>
</feature>
<reference evidence="2" key="1">
    <citation type="submission" date="2021-01" db="UniProtKB">
        <authorList>
            <consortium name="EnsemblPlants"/>
        </authorList>
    </citation>
    <scope>IDENTIFICATION</scope>
</reference>
<evidence type="ECO:0000256" key="1">
    <source>
        <dbReference type="SAM" id="MobiDB-lite"/>
    </source>
</evidence>